<dbReference type="InterPro" id="IPR000941">
    <property type="entry name" value="Enolase"/>
</dbReference>
<keyword evidence="6 11" id="KW-0479">Metal-binding</keyword>
<dbReference type="HAMAP" id="MF_00318">
    <property type="entry name" value="Enolase"/>
    <property type="match status" value="1"/>
</dbReference>
<dbReference type="SFLD" id="SFLDF00002">
    <property type="entry name" value="enolase"/>
    <property type="match status" value="1"/>
</dbReference>
<evidence type="ECO:0000259" key="12">
    <source>
        <dbReference type="SMART" id="SM01192"/>
    </source>
</evidence>
<dbReference type="SMART" id="SM01193">
    <property type="entry name" value="Enolase_N"/>
    <property type="match status" value="1"/>
</dbReference>
<dbReference type="PIRSF" id="PIRSF001400">
    <property type="entry name" value="Enolase"/>
    <property type="match status" value="1"/>
</dbReference>
<feature type="binding site" evidence="11">
    <location>
        <position position="165"/>
    </location>
    <ligand>
        <name>(2R)-2-phosphoglycerate</name>
        <dbReference type="ChEBI" id="CHEBI:58289"/>
    </ligand>
</feature>
<keyword evidence="8 11" id="KW-0324">Glycolysis</keyword>
<dbReference type="PROSITE" id="PS00164">
    <property type="entry name" value="ENOLASE"/>
    <property type="match status" value="1"/>
</dbReference>
<comment type="similarity">
    <text evidence="2 11">Belongs to the enolase family.</text>
</comment>
<evidence type="ECO:0000259" key="13">
    <source>
        <dbReference type="SMART" id="SM01193"/>
    </source>
</evidence>
<evidence type="ECO:0000256" key="10">
    <source>
        <dbReference type="ARBA" id="ARBA00048951"/>
    </source>
</evidence>
<dbReference type="Gene3D" id="3.30.390.10">
    <property type="entry name" value="Enolase-like, N-terminal domain"/>
    <property type="match status" value="1"/>
</dbReference>
<feature type="binding site" evidence="11">
    <location>
        <position position="318"/>
    </location>
    <ligand>
        <name>Mg(2+)</name>
        <dbReference type="ChEBI" id="CHEBI:18420"/>
    </ligand>
</feature>
<evidence type="ECO:0000256" key="1">
    <source>
        <dbReference type="ARBA" id="ARBA00005031"/>
    </source>
</evidence>
<dbReference type="SFLD" id="SFLDS00001">
    <property type="entry name" value="Enolase"/>
    <property type="match status" value="1"/>
</dbReference>
<evidence type="ECO:0000256" key="6">
    <source>
        <dbReference type="ARBA" id="ARBA00022723"/>
    </source>
</evidence>
<organism evidence="14 15">
    <name type="scientific">Staphylococcus ratti</name>
    <dbReference type="NCBI Taxonomy" id="2892440"/>
    <lineage>
        <taxon>Bacteria</taxon>
        <taxon>Bacillati</taxon>
        <taxon>Bacillota</taxon>
        <taxon>Bacilli</taxon>
        <taxon>Bacillales</taxon>
        <taxon>Staphylococcaceae</taxon>
        <taxon>Staphylococcus</taxon>
    </lineage>
</organism>
<dbReference type="RefSeq" id="WP_229292166.1">
    <property type="nucleotide sequence ID" value="NZ_CP086654.1"/>
</dbReference>
<keyword evidence="15" id="KW-1185">Reference proteome</keyword>
<evidence type="ECO:0000256" key="4">
    <source>
        <dbReference type="ARBA" id="ARBA00017068"/>
    </source>
</evidence>
<dbReference type="PANTHER" id="PTHR11902">
    <property type="entry name" value="ENOLASE"/>
    <property type="match status" value="1"/>
</dbReference>
<comment type="pathway">
    <text evidence="1 11">Carbohydrate degradation; glycolysis; pyruvate from D-glyceraldehyde 3-phosphate: step 4/5.</text>
</comment>
<dbReference type="SUPFAM" id="SSF51604">
    <property type="entry name" value="Enolase C-terminal domain-like"/>
    <property type="match status" value="1"/>
</dbReference>
<dbReference type="InterPro" id="IPR020809">
    <property type="entry name" value="Enolase_CS"/>
</dbReference>
<protein>
    <recommendedName>
        <fullName evidence="4 11">Enolase</fullName>
        <ecNumber evidence="3 11">4.2.1.11</ecNumber>
    </recommendedName>
    <alternativeName>
        <fullName evidence="11">2-phospho-D-glycerate hydro-lyase</fullName>
    </alternativeName>
    <alternativeName>
        <fullName evidence="11">2-phosphoglycerate dehydratase</fullName>
    </alternativeName>
</protein>
<feature type="active site" description="Proton donor" evidence="11">
    <location>
        <position position="207"/>
    </location>
</feature>
<comment type="cofactor">
    <cofactor evidence="11">
        <name>Mg(2+)</name>
        <dbReference type="ChEBI" id="CHEBI:18420"/>
    </cofactor>
    <text evidence="11">Binds a second Mg(2+) ion via substrate during catalysis.</text>
</comment>
<sequence length="434" mass="47259">MPIITDVYAREVLDSRGNPTVEVEVLTESGAFGRALVPSGASTGEHEAVELRDGDTERYLGKGVEKAVENVNEIIAPEIIEGEFSALEQVSIDKMMIQLDGTSNKGKLGANAILGVSIAVARAAADFLGQPLYKYLGGFNSTVVPTPMMNIVNGGSHSDAPIAFQEFMILPVGADSFKEALRWGAEVFHALAKILKSRELVTAVGDEGGFAPKFEGTEDGVETIIEAIKKAGYEPGKDIFLGFDCASSEFYENGVYDYTKFEGDKGAKRTAKEQVDYLEELVNKYPIISIEDGMDENDWEGWKLLTERIGDRVQLVGDDLFVTNTEILAKGIENNIGNSILIKVNQIGTLTETFEAIEMAQKAGYTAVVSHRSGETEDTTIADIAVATNAGQIKTGSLSRTDRIAKYNQLLRIEDELYETAKYEGLNAFYNLDK</sequence>
<proteinExistence type="inferred from homology"/>
<feature type="binding site" evidence="11">
    <location>
        <position position="343"/>
    </location>
    <ligand>
        <name>(2R)-2-phosphoglycerate</name>
        <dbReference type="ChEBI" id="CHEBI:58289"/>
    </ligand>
</feature>
<keyword evidence="11" id="KW-0963">Cytoplasm</keyword>
<feature type="domain" description="Enolase N-terminal" evidence="13">
    <location>
        <begin position="4"/>
        <end position="136"/>
    </location>
</feature>
<feature type="binding site" evidence="11">
    <location>
        <position position="372"/>
    </location>
    <ligand>
        <name>(2R)-2-phosphoglycerate</name>
        <dbReference type="ChEBI" id="CHEBI:58289"/>
    </ligand>
</feature>
<evidence type="ECO:0000256" key="5">
    <source>
        <dbReference type="ARBA" id="ARBA00022525"/>
    </source>
</evidence>
<feature type="binding site" evidence="11">
    <location>
        <position position="373"/>
    </location>
    <ligand>
        <name>(2R)-2-phosphoglycerate</name>
        <dbReference type="ChEBI" id="CHEBI:58289"/>
    </ligand>
</feature>
<feature type="binding site" evidence="11">
    <location>
        <position position="291"/>
    </location>
    <ligand>
        <name>Mg(2+)</name>
        <dbReference type="ChEBI" id="CHEBI:18420"/>
    </ligand>
</feature>
<keyword evidence="5 11" id="KW-0964">Secreted</keyword>
<dbReference type="SFLD" id="SFLDG00178">
    <property type="entry name" value="enolase"/>
    <property type="match status" value="1"/>
</dbReference>
<dbReference type="EMBL" id="CP086654">
    <property type="protein sequence ID" value="UEX89661.1"/>
    <property type="molecule type" value="Genomic_DNA"/>
</dbReference>
<feature type="binding site" evidence="11">
    <location>
        <position position="244"/>
    </location>
    <ligand>
        <name>Mg(2+)</name>
        <dbReference type="ChEBI" id="CHEBI:18420"/>
    </ligand>
</feature>
<feature type="active site" description="Proton acceptor" evidence="11">
    <location>
        <position position="343"/>
    </location>
</feature>
<accession>A0ABY3PBG7</accession>
<evidence type="ECO:0000256" key="8">
    <source>
        <dbReference type="ARBA" id="ARBA00023152"/>
    </source>
</evidence>
<dbReference type="InterPro" id="IPR029017">
    <property type="entry name" value="Enolase-like_N"/>
</dbReference>
<name>A0ABY3PBG7_9STAP</name>
<dbReference type="EC" id="4.2.1.11" evidence="3 11"/>
<evidence type="ECO:0000313" key="15">
    <source>
        <dbReference type="Proteomes" id="UP001197626"/>
    </source>
</evidence>
<dbReference type="NCBIfam" id="TIGR01060">
    <property type="entry name" value="eno"/>
    <property type="match status" value="1"/>
</dbReference>
<dbReference type="Pfam" id="PF00113">
    <property type="entry name" value="Enolase_C"/>
    <property type="match status" value="1"/>
</dbReference>
<comment type="subcellular location">
    <subcellularLocation>
        <location evidence="11">Cytoplasm</location>
    </subcellularLocation>
    <subcellularLocation>
        <location evidence="11">Secreted</location>
    </subcellularLocation>
    <subcellularLocation>
        <location evidence="11">Cell surface</location>
    </subcellularLocation>
    <text evidence="11">Fractions of enolase are present in both the cytoplasm and on the cell surface.</text>
</comment>
<dbReference type="CDD" id="cd03313">
    <property type="entry name" value="enolase"/>
    <property type="match status" value="1"/>
</dbReference>
<dbReference type="SMART" id="SM01192">
    <property type="entry name" value="Enolase_C"/>
    <property type="match status" value="1"/>
</dbReference>
<evidence type="ECO:0000256" key="9">
    <source>
        <dbReference type="ARBA" id="ARBA00023239"/>
    </source>
</evidence>
<comment type="function">
    <text evidence="11">Catalyzes the reversible conversion of 2-phosphoglycerate (2-PG) into phosphoenolpyruvate (PEP). It is essential for the degradation of carbohydrates via glycolysis.</text>
</comment>
<dbReference type="InterPro" id="IPR020811">
    <property type="entry name" value="Enolase_N"/>
</dbReference>
<dbReference type="SUPFAM" id="SSF54826">
    <property type="entry name" value="Enolase N-terminal domain-like"/>
    <property type="match status" value="1"/>
</dbReference>
<feature type="domain" description="Enolase C-terminal TIM barrel" evidence="12">
    <location>
        <begin position="141"/>
        <end position="431"/>
    </location>
</feature>
<evidence type="ECO:0000256" key="7">
    <source>
        <dbReference type="ARBA" id="ARBA00022842"/>
    </source>
</evidence>
<gene>
    <name evidence="11 14" type="primary">eno</name>
    <name evidence="14" type="ORF">LN051_08795</name>
</gene>
<dbReference type="Gene3D" id="3.20.20.120">
    <property type="entry name" value="Enolase-like C-terminal domain"/>
    <property type="match status" value="1"/>
</dbReference>
<dbReference type="PRINTS" id="PR00148">
    <property type="entry name" value="ENOLASE"/>
</dbReference>
<evidence type="ECO:0000256" key="11">
    <source>
        <dbReference type="HAMAP-Rule" id="MF_00318"/>
    </source>
</evidence>
<dbReference type="Proteomes" id="UP001197626">
    <property type="component" value="Chromosome"/>
</dbReference>
<keyword evidence="7 11" id="KW-0460">Magnesium</keyword>
<dbReference type="GO" id="GO:0004634">
    <property type="term" value="F:phosphopyruvate hydratase activity"/>
    <property type="evidence" value="ECO:0007669"/>
    <property type="project" value="UniProtKB-EC"/>
</dbReference>
<evidence type="ECO:0000313" key="14">
    <source>
        <dbReference type="EMBL" id="UEX89661.1"/>
    </source>
</evidence>
<comment type="catalytic activity">
    <reaction evidence="10">
        <text>(2R)-2-phosphoglycerate = phosphoenolpyruvate + H2O</text>
        <dbReference type="Rhea" id="RHEA:10164"/>
        <dbReference type="ChEBI" id="CHEBI:15377"/>
        <dbReference type="ChEBI" id="CHEBI:58289"/>
        <dbReference type="ChEBI" id="CHEBI:58702"/>
        <dbReference type="EC" id="4.2.1.11"/>
    </reaction>
    <physiologicalReaction direction="left-to-right" evidence="10">
        <dbReference type="Rhea" id="RHEA:10165"/>
    </physiologicalReaction>
</comment>
<dbReference type="Pfam" id="PF03952">
    <property type="entry name" value="Enolase_N"/>
    <property type="match status" value="1"/>
</dbReference>
<dbReference type="InterPro" id="IPR020810">
    <property type="entry name" value="Enolase_C"/>
</dbReference>
<reference evidence="14 15" key="1">
    <citation type="journal article" date="2022" name="Pathogens">
        <title>Staphylococcus ratti sp. nov. Isolated from a Lab Rat.</title>
        <authorList>
            <person name="Kovarovic V."/>
            <person name="Sedlacek I."/>
            <person name="Petras P."/>
            <person name="Kralova S."/>
            <person name="Maslanova I."/>
            <person name="Svec P."/>
            <person name="Neumann-Schaal M."/>
            <person name="Botka T."/>
            <person name="Gelbicova T."/>
            <person name="Stankova E."/>
            <person name="Doskar J."/>
            <person name="Pantucek R."/>
        </authorList>
    </citation>
    <scope>NUCLEOTIDE SEQUENCE [LARGE SCALE GENOMIC DNA]</scope>
    <source>
        <strain evidence="14 15">CCM 9025</strain>
    </source>
</reference>
<feature type="binding site" evidence="11">
    <location>
        <position position="394"/>
    </location>
    <ligand>
        <name>(2R)-2-phosphoglycerate</name>
        <dbReference type="ChEBI" id="CHEBI:58289"/>
    </ligand>
</feature>
<evidence type="ECO:0000256" key="2">
    <source>
        <dbReference type="ARBA" id="ARBA00009604"/>
    </source>
</evidence>
<dbReference type="PANTHER" id="PTHR11902:SF1">
    <property type="entry name" value="ENOLASE"/>
    <property type="match status" value="1"/>
</dbReference>
<dbReference type="InterPro" id="IPR036849">
    <property type="entry name" value="Enolase-like_C_sf"/>
</dbReference>
<evidence type="ECO:0000256" key="3">
    <source>
        <dbReference type="ARBA" id="ARBA00012058"/>
    </source>
</evidence>
<keyword evidence="9 11" id="KW-0456">Lyase</keyword>